<accession>A0A0D2IWM2</accession>
<protein>
    <submittedName>
        <fullName evidence="1">Uncharacterized protein</fullName>
    </submittedName>
</protein>
<organism evidence="1 2">
    <name type="scientific">Monoraphidium neglectum</name>
    <dbReference type="NCBI Taxonomy" id="145388"/>
    <lineage>
        <taxon>Eukaryota</taxon>
        <taxon>Viridiplantae</taxon>
        <taxon>Chlorophyta</taxon>
        <taxon>core chlorophytes</taxon>
        <taxon>Chlorophyceae</taxon>
        <taxon>CS clade</taxon>
        <taxon>Sphaeropleales</taxon>
        <taxon>Selenastraceae</taxon>
        <taxon>Monoraphidium</taxon>
    </lineage>
</organism>
<name>A0A0D2IWM2_9CHLO</name>
<dbReference type="Proteomes" id="UP000054498">
    <property type="component" value="Unassembled WGS sequence"/>
</dbReference>
<evidence type="ECO:0000313" key="1">
    <source>
        <dbReference type="EMBL" id="KIY92382.1"/>
    </source>
</evidence>
<dbReference type="KEGG" id="mng:MNEG_15581"/>
<dbReference type="GeneID" id="25733257"/>
<dbReference type="RefSeq" id="XP_013891402.1">
    <property type="nucleotide sequence ID" value="XM_014035948.1"/>
</dbReference>
<dbReference type="AlphaFoldDB" id="A0A0D2IWM2"/>
<feature type="non-terminal residue" evidence="1">
    <location>
        <position position="1"/>
    </location>
</feature>
<reference evidence="1 2" key="1">
    <citation type="journal article" date="2013" name="BMC Genomics">
        <title>Reconstruction of the lipid metabolism for the microalga Monoraphidium neglectum from its genome sequence reveals characteristics suitable for biofuel production.</title>
        <authorList>
            <person name="Bogen C."/>
            <person name="Al-Dilaimi A."/>
            <person name="Albersmeier A."/>
            <person name="Wichmann J."/>
            <person name="Grundmann M."/>
            <person name="Rupp O."/>
            <person name="Lauersen K.J."/>
            <person name="Blifernez-Klassen O."/>
            <person name="Kalinowski J."/>
            <person name="Goesmann A."/>
            <person name="Mussgnug J.H."/>
            <person name="Kruse O."/>
        </authorList>
    </citation>
    <scope>NUCLEOTIDE SEQUENCE [LARGE SCALE GENOMIC DNA]</scope>
    <source>
        <strain evidence="1 2">SAG 48.87</strain>
    </source>
</reference>
<gene>
    <name evidence="1" type="ORF">MNEG_15581</name>
</gene>
<keyword evidence="2" id="KW-1185">Reference proteome</keyword>
<dbReference type="EMBL" id="KK105673">
    <property type="protein sequence ID" value="KIY92382.1"/>
    <property type="molecule type" value="Genomic_DNA"/>
</dbReference>
<sequence>PHSSSCSECRNHNGGRPGRAVSSVVEVLVVCLGGCGADCDAYLLVGLCLGPLGCQVARVEGEGGRGEVG</sequence>
<proteinExistence type="predicted"/>
<evidence type="ECO:0000313" key="2">
    <source>
        <dbReference type="Proteomes" id="UP000054498"/>
    </source>
</evidence>